<keyword evidence="3 5" id="KW-1133">Transmembrane helix</keyword>
<proteinExistence type="predicted"/>
<dbReference type="InterPro" id="IPR004776">
    <property type="entry name" value="Mem_transp_PIN-like"/>
</dbReference>
<dbReference type="Pfam" id="PF03547">
    <property type="entry name" value="Mem_trans"/>
    <property type="match status" value="1"/>
</dbReference>
<evidence type="ECO:0000256" key="2">
    <source>
        <dbReference type="ARBA" id="ARBA00022692"/>
    </source>
</evidence>
<sequence length="412" mass="45669">MADMNIYSLFLSSIQSTSQVVLLCLTGYVAASLGVINNSIQKSLSQLIIKIFMPCLLLSNIAADIDLDTLIRLWPMPTLYILFFILSGALGLIGGKLLKLDVSSTKFMMTGIMFNNVTSLTLGLLEGIESTDAINFLLRDKLDSPKEAVKRGMSYILLATLFGNLSRWSVGTYLLKKESSQDEIVITERQQLPVFNDDNEQQRQTHSLVSERTPLIFKSIKSIEKKGVNIGVRIMNFLRRILKPIGEIMNPPLYAALFALIIGTIPFLKGTFFGVDAPLYFLTRTAEQLGTISVPLTLLTLGAQVKTLPSENGKELVPQILYVTLSRFVIMPIIGTIIVVYTKDYFLVDPMFWFILMSMSSGPPAVNCMNLAQITGNFQGEMATLLFYTYAAVGPLMAILVMAMLRVIAENK</sequence>
<evidence type="ECO:0000256" key="1">
    <source>
        <dbReference type="ARBA" id="ARBA00004141"/>
    </source>
</evidence>
<evidence type="ECO:0000256" key="3">
    <source>
        <dbReference type="ARBA" id="ARBA00022989"/>
    </source>
</evidence>
<comment type="caution">
    <text evidence="6">The sequence shown here is derived from an EMBL/GenBank/DDBJ whole genome shotgun (WGS) entry which is preliminary data.</text>
</comment>
<evidence type="ECO:0000313" key="7">
    <source>
        <dbReference type="Proteomes" id="UP000232722"/>
    </source>
</evidence>
<dbReference type="VEuPathDB" id="FungiDB:RhiirA1_498359"/>
<dbReference type="VEuPathDB" id="FungiDB:RhiirFUN_017251"/>
<dbReference type="GO" id="GO:0016020">
    <property type="term" value="C:membrane"/>
    <property type="evidence" value="ECO:0007669"/>
    <property type="project" value="UniProtKB-SubCell"/>
</dbReference>
<gene>
    <name evidence="6" type="ORF">RhiirA5_460359</name>
</gene>
<keyword evidence="2 5" id="KW-0812">Transmembrane</keyword>
<dbReference type="AlphaFoldDB" id="A0A2N0NZF5"/>
<dbReference type="GO" id="GO:0055085">
    <property type="term" value="P:transmembrane transport"/>
    <property type="evidence" value="ECO:0007669"/>
    <property type="project" value="InterPro"/>
</dbReference>
<feature type="transmembrane region" description="Helical" evidence="5">
    <location>
        <begin position="248"/>
        <end position="268"/>
    </location>
</feature>
<dbReference type="GO" id="GO:0005783">
    <property type="term" value="C:endoplasmic reticulum"/>
    <property type="evidence" value="ECO:0007669"/>
    <property type="project" value="TreeGrafter"/>
</dbReference>
<reference evidence="6 7" key="1">
    <citation type="submission" date="2016-04" db="EMBL/GenBank/DDBJ databases">
        <title>Genome analyses suggest a sexual origin of heterokaryosis in a supposedly ancient asexual fungus.</title>
        <authorList>
            <person name="Ropars J."/>
            <person name="Sedzielewska K."/>
            <person name="Noel J."/>
            <person name="Charron P."/>
            <person name="Farinelli L."/>
            <person name="Marton T."/>
            <person name="Kruger M."/>
            <person name="Pelin A."/>
            <person name="Brachmann A."/>
            <person name="Corradi N."/>
        </authorList>
    </citation>
    <scope>NUCLEOTIDE SEQUENCE [LARGE SCALE GENOMIC DNA]</scope>
    <source>
        <strain evidence="6 7">A5</strain>
    </source>
</reference>
<feature type="transmembrane region" description="Helical" evidence="5">
    <location>
        <begin position="20"/>
        <end position="40"/>
    </location>
</feature>
<dbReference type="PANTHER" id="PTHR31794:SF4">
    <property type="entry name" value="AUXIN EFFLUX TRANSPORTER FAMILY PROTEIN (EUROFUNG)"/>
    <property type="match status" value="1"/>
</dbReference>
<feature type="transmembrane region" description="Helical" evidence="5">
    <location>
        <begin position="47"/>
        <end position="65"/>
    </location>
</feature>
<evidence type="ECO:0000256" key="4">
    <source>
        <dbReference type="ARBA" id="ARBA00023136"/>
    </source>
</evidence>
<comment type="subcellular location">
    <subcellularLocation>
        <location evidence="1">Membrane</location>
        <topology evidence="1">Multi-pass membrane protein</topology>
    </subcellularLocation>
</comment>
<dbReference type="Proteomes" id="UP000232722">
    <property type="component" value="Unassembled WGS sequence"/>
</dbReference>
<name>A0A2N0NZF5_9GLOM</name>
<keyword evidence="4 5" id="KW-0472">Membrane</keyword>
<protein>
    <submittedName>
        <fullName evidence="6">Auxin efflux carrier</fullName>
    </submittedName>
</protein>
<dbReference type="VEuPathDB" id="FungiDB:FUN_013829"/>
<evidence type="ECO:0000313" key="6">
    <source>
        <dbReference type="EMBL" id="PKB99926.1"/>
    </source>
</evidence>
<feature type="transmembrane region" description="Helical" evidence="5">
    <location>
        <begin position="320"/>
        <end position="341"/>
    </location>
</feature>
<reference evidence="6 7" key="2">
    <citation type="submission" date="2017-09" db="EMBL/GenBank/DDBJ databases">
        <title>Extensive intraspecific genome diversity in a model arbuscular mycorrhizal fungus.</title>
        <authorList>
            <person name="Chen E.C."/>
            <person name="Morin E."/>
            <person name="Beaudet D."/>
            <person name="Noel J."/>
            <person name="Ndikumana S."/>
            <person name="Charron P."/>
            <person name="St-Onge C."/>
            <person name="Giorgi J."/>
            <person name="Grigoriev I.V."/>
            <person name="Roux C."/>
            <person name="Martin F.M."/>
            <person name="Corradi N."/>
        </authorList>
    </citation>
    <scope>NUCLEOTIDE SEQUENCE [LARGE SCALE GENOMIC DNA]</scope>
    <source>
        <strain evidence="6 7">A5</strain>
    </source>
</reference>
<organism evidence="6 7">
    <name type="scientific">Rhizophagus irregularis</name>
    <dbReference type="NCBI Taxonomy" id="588596"/>
    <lineage>
        <taxon>Eukaryota</taxon>
        <taxon>Fungi</taxon>
        <taxon>Fungi incertae sedis</taxon>
        <taxon>Mucoromycota</taxon>
        <taxon>Glomeromycotina</taxon>
        <taxon>Glomeromycetes</taxon>
        <taxon>Glomerales</taxon>
        <taxon>Glomeraceae</taxon>
        <taxon>Rhizophagus</taxon>
    </lineage>
</organism>
<feature type="transmembrane region" description="Helical" evidence="5">
    <location>
        <begin position="353"/>
        <end position="373"/>
    </location>
</feature>
<dbReference type="EMBL" id="LLXJ01002029">
    <property type="protein sequence ID" value="PKB99926.1"/>
    <property type="molecule type" value="Genomic_DNA"/>
</dbReference>
<feature type="transmembrane region" description="Helical" evidence="5">
    <location>
        <begin position="385"/>
        <end position="409"/>
    </location>
</feature>
<accession>A0A2N0NZF5</accession>
<feature type="transmembrane region" description="Helical" evidence="5">
    <location>
        <begin position="77"/>
        <end position="98"/>
    </location>
</feature>
<evidence type="ECO:0000256" key="5">
    <source>
        <dbReference type="SAM" id="Phobius"/>
    </source>
</evidence>
<dbReference type="PANTHER" id="PTHR31794">
    <property type="entry name" value="AUXIN EFFLUX TRANSPORTER FAMILY PROTEIN (EUROFUNG)"/>
    <property type="match status" value="1"/>
</dbReference>